<dbReference type="InterPro" id="IPR001304">
    <property type="entry name" value="C-type_lectin-like"/>
</dbReference>
<comment type="caution">
    <text evidence="3">The sequence shown here is derived from an EMBL/GenBank/DDBJ whole genome shotgun (WGS) entry which is preliminary data.</text>
</comment>
<feature type="region of interest" description="Disordered" evidence="1">
    <location>
        <begin position="59"/>
        <end position="80"/>
    </location>
</feature>
<dbReference type="SUPFAM" id="SSF56436">
    <property type="entry name" value="C-type lectin-like"/>
    <property type="match status" value="1"/>
</dbReference>
<sequence length="998" mass="104243">MPGAPGTLAALYSLEDMRVAAKLVALAEGDVPDVWLGLADFVTPDSPFWVPSNAPGGPLASRWLDSPQAQPGGPSGNGTLEPASCGYLGSSSSGGVVLRSPCSVSKGFLCMSASAVSSPQHAAVAELTGDGLPDLALALRCPWDGGASLIALQQPSPQLQLAPEGDLPLVTPSLSARTCGDGIPVWQREECDMGTATLVCNAACGLEQAFRVQASAREAFISVGAGNISLEHAGVNVNLFGQVRGFRDLADPPGSSLLFPGFSLNTSANGFPQNQPIAVHKSRGLSPGIPFQFRALLSTDLNTRALPDWSKAENETETDPSWSPGGSSCGCSPDNPGGLPQRLSVEQQFGDIAFSWVVGSACEASASITRALLDEVTLQPGPAVTVAQLSIGLACGTLYRPSKTEVDEGIVRDGLQVGRTYRYCVSVASAADANFFLDLANPTSPGRFVSEPTCRDVTIAFAAQISGQVLTRFDTPAPGVRLTARIPGTSHVASTVTDDSGRYALTFQATSPLCDPVLVPEACSSQLVRLVASARTKLRSGRVLLHSFSMRGRPGGAQTLALGHMQVLQNVGIVDESAMPITGTVRWPGSNANAGYAETRGCPIVDARVCAVTARDNSTISCVSSGTDGSFQVVAGVDADGSFEVSTPLYDFDTRNVETRVLQLGLVGGLCEVQRMVSLDSSFPYTALTLPALAYDVQFVGLSDPAPGVSPEAVQTFLAITGSADRFVNLTSPPGSDTATDTMAFVFYAPKEVAVQVCRDIRGALVFCGEATLSNLCVTGTSGDTYAAVYSAFSPPDSALVGKEVVVLKRAAKYKVKITLYEQYGRQRCNDVQGTVLIQDSITGEDTNQCSVAKKGCTLGISLQATTNTSTLLYDLVPGAPNFGAATAYALPLSISAPSAGWPSRSFLLYAIVEGTKTRAGTGYIEVPMPVPLLILRDPPGDRSFARLNSSLSTAVKLSMFSRDQDTCGGLGNPEAVKKALPWPCNYQVTVSLLPCVQ</sequence>
<keyword evidence="4" id="KW-1185">Reference proteome</keyword>
<dbReference type="PROSITE" id="PS50041">
    <property type="entry name" value="C_TYPE_LECTIN_2"/>
    <property type="match status" value="1"/>
</dbReference>
<proteinExistence type="predicted"/>
<protein>
    <recommendedName>
        <fullName evidence="2">C-type lectin domain-containing protein</fullName>
    </recommendedName>
</protein>
<evidence type="ECO:0000256" key="1">
    <source>
        <dbReference type="SAM" id="MobiDB-lite"/>
    </source>
</evidence>
<feature type="region of interest" description="Disordered" evidence="1">
    <location>
        <begin position="308"/>
        <end position="337"/>
    </location>
</feature>
<dbReference type="Proteomes" id="UP000612055">
    <property type="component" value="Unassembled WGS sequence"/>
</dbReference>
<dbReference type="OrthoDB" id="544772at2759"/>
<dbReference type="InterPro" id="IPR016187">
    <property type="entry name" value="CTDL_fold"/>
</dbReference>
<organism evidence="3 4">
    <name type="scientific">Edaphochlamys debaryana</name>
    <dbReference type="NCBI Taxonomy" id="47281"/>
    <lineage>
        <taxon>Eukaryota</taxon>
        <taxon>Viridiplantae</taxon>
        <taxon>Chlorophyta</taxon>
        <taxon>core chlorophytes</taxon>
        <taxon>Chlorophyceae</taxon>
        <taxon>CS clade</taxon>
        <taxon>Chlamydomonadales</taxon>
        <taxon>Chlamydomonadales incertae sedis</taxon>
        <taxon>Edaphochlamys</taxon>
    </lineage>
</organism>
<evidence type="ECO:0000259" key="2">
    <source>
        <dbReference type="PROSITE" id="PS50041"/>
    </source>
</evidence>
<feature type="domain" description="C-type lectin" evidence="2">
    <location>
        <begin position="6"/>
        <end position="111"/>
    </location>
</feature>
<reference evidence="3" key="1">
    <citation type="journal article" date="2020" name="bioRxiv">
        <title>Comparative genomics of Chlamydomonas.</title>
        <authorList>
            <person name="Craig R.J."/>
            <person name="Hasan A.R."/>
            <person name="Ness R.W."/>
            <person name="Keightley P.D."/>
        </authorList>
    </citation>
    <scope>NUCLEOTIDE SEQUENCE</scope>
    <source>
        <strain evidence="3">CCAP 11/70</strain>
    </source>
</reference>
<evidence type="ECO:0000313" key="4">
    <source>
        <dbReference type="Proteomes" id="UP000612055"/>
    </source>
</evidence>
<name>A0A835XXM3_9CHLO</name>
<feature type="compositionally biased region" description="Low complexity" evidence="1">
    <location>
        <begin position="319"/>
        <end position="337"/>
    </location>
</feature>
<evidence type="ECO:0000313" key="3">
    <source>
        <dbReference type="EMBL" id="KAG2487579.1"/>
    </source>
</evidence>
<dbReference type="AlphaFoldDB" id="A0A835XXM3"/>
<accession>A0A835XXM3</accession>
<dbReference type="InterPro" id="IPR050111">
    <property type="entry name" value="C-type_lectin/snaclec_domain"/>
</dbReference>
<dbReference type="PANTHER" id="PTHR22803">
    <property type="entry name" value="MANNOSE, PHOSPHOLIPASE, LECTIN RECEPTOR RELATED"/>
    <property type="match status" value="1"/>
</dbReference>
<gene>
    <name evidence="3" type="ORF">HYH03_013858</name>
</gene>
<dbReference type="EMBL" id="JAEHOE010000095">
    <property type="protein sequence ID" value="KAG2487579.1"/>
    <property type="molecule type" value="Genomic_DNA"/>
</dbReference>